<organism evidence="2 3">
    <name type="scientific">Alloalcanivorax xenomutans</name>
    <dbReference type="NCBI Taxonomy" id="1094342"/>
    <lineage>
        <taxon>Bacteria</taxon>
        <taxon>Pseudomonadati</taxon>
        <taxon>Pseudomonadota</taxon>
        <taxon>Gammaproteobacteria</taxon>
        <taxon>Oceanospirillales</taxon>
        <taxon>Alcanivoracaceae</taxon>
        <taxon>Alloalcanivorax</taxon>
    </lineage>
</organism>
<dbReference type="InterPro" id="IPR027023">
    <property type="entry name" value="Put_LipoPS_kinase_InaA"/>
</dbReference>
<protein>
    <recommendedName>
        <fullName evidence="4">InaA protein</fullName>
    </recommendedName>
</protein>
<proteinExistence type="predicted"/>
<dbReference type="Proteomes" id="UP001107961">
    <property type="component" value="Unassembled WGS sequence"/>
</dbReference>
<gene>
    <name evidence="2" type="ORF">LZG35_05665</name>
</gene>
<name>A0A9Q3W3W7_9GAMM</name>
<dbReference type="InterPro" id="IPR011009">
    <property type="entry name" value="Kinase-like_dom_sf"/>
</dbReference>
<dbReference type="PIRSF" id="PIRSF026326">
    <property type="entry name" value="InaA"/>
    <property type="match status" value="1"/>
</dbReference>
<keyword evidence="3" id="KW-1185">Reference proteome</keyword>
<dbReference type="SUPFAM" id="SSF56112">
    <property type="entry name" value="Protein kinase-like (PK-like)"/>
    <property type="match status" value="1"/>
</dbReference>
<reference evidence="2" key="1">
    <citation type="submission" date="2022-01" db="EMBL/GenBank/DDBJ databases">
        <authorList>
            <person name="Karlyshev A.V."/>
            <person name="Jaspars M."/>
        </authorList>
    </citation>
    <scope>NUCLEOTIDE SEQUENCE</scope>
    <source>
        <strain evidence="2">AGSA3-2</strain>
    </source>
</reference>
<evidence type="ECO:0000256" key="1">
    <source>
        <dbReference type="SAM" id="MobiDB-lite"/>
    </source>
</evidence>
<dbReference type="EMBL" id="JAJVKT010000005">
    <property type="protein sequence ID" value="MCE7508116.1"/>
    <property type="molecule type" value="Genomic_DNA"/>
</dbReference>
<evidence type="ECO:0008006" key="4">
    <source>
        <dbReference type="Google" id="ProtNLM"/>
    </source>
</evidence>
<evidence type="ECO:0000313" key="2">
    <source>
        <dbReference type="EMBL" id="MCE7508116.1"/>
    </source>
</evidence>
<feature type="region of interest" description="Disordered" evidence="1">
    <location>
        <begin position="225"/>
        <end position="245"/>
    </location>
</feature>
<comment type="caution">
    <text evidence="2">The sequence shown here is derived from an EMBL/GenBank/DDBJ whole genome shotgun (WGS) entry which is preliminary data.</text>
</comment>
<dbReference type="Pfam" id="PF06293">
    <property type="entry name" value="Kdo"/>
    <property type="match status" value="1"/>
</dbReference>
<dbReference type="RefSeq" id="WP_022994800.1">
    <property type="nucleotide sequence ID" value="NZ_CBDDTQ010000003.1"/>
</dbReference>
<sequence>MSESTFRYWWQCHGPWVEPANQRRGGESGVQYLHVEGDGAPGLYCKRQTGHLYRSLRYPLGRPTVIREAEAYRAWQALGIPLPVLRYAGARREQGQWRALLVTEALTGFISLDQWYEQAPRAEPERHAMLHDLATILARLHTAGWQHGCLYAKHVFVNVGHGRPRVALIDLEKSRRRFRRATASWRDLDQFGRHRGAMPERDWAWFLEQYRRAWDYSTKAAASRTRVSTTSIKAPAVSPVKPPSR</sequence>
<evidence type="ECO:0000313" key="3">
    <source>
        <dbReference type="Proteomes" id="UP001107961"/>
    </source>
</evidence>
<dbReference type="AlphaFoldDB" id="A0A9Q3W3W7"/>
<accession>A0A9Q3W3W7</accession>